<feature type="domain" description="CCHC-type" evidence="3">
    <location>
        <begin position="388"/>
        <end position="403"/>
    </location>
</feature>
<dbReference type="GO" id="GO:0008270">
    <property type="term" value="F:zinc ion binding"/>
    <property type="evidence" value="ECO:0007669"/>
    <property type="project" value="UniProtKB-KW"/>
</dbReference>
<dbReference type="STRING" id="1316194.A0A1Q5SXG1"/>
<keyword evidence="1" id="KW-0479">Metal-binding</keyword>
<feature type="domain" description="CCHC-type" evidence="3">
    <location>
        <begin position="364"/>
        <end position="380"/>
    </location>
</feature>
<proteinExistence type="predicted"/>
<feature type="domain" description="CCHC-type" evidence="3">
    <location>
        <begin position="146"/>
        <end position="161"/>
    </location>
</feature>
<keyword evidence="1" id="KW-0863">Zinc-finger</keyword>
<comment type="caution">
    <text evidence="4">The sequence shown here is derived from an EMBL/GenBank/DDBJ whole genome shotgun (WGS) entry which is preliminary data.</text>
</comment>
<dbReference type="Proteomes" id="UP000186955">
    <property type="component" value="Unassembled WGS sequence"/>
</dbReference>
<feature type="domain" description="CCHC-type" evidence="3">
    <location>
        <begin position="436"/>
        <end position="451"/>
    </location>
</feature>
<feature type="domain" description="CCHC-type" evidence="3">
    <location>
        <begin position="460"/>
        <end position="475"/>
    </location>
</feature>
<keyword evidence="1" id="KW-0862">Zinc</keyword>
<organism evidence="4 5">
    <name type="scientific">Penicillium subrubescens</name>
    <dbReference type="NCBI Taxonomy" id="1316194"/>
    <lineage>
        <taxon>Eukaryota</taxon>
        <taxon>Fungi</taxon>
        <taxon>Dikarya</taxon>
        <taxon>Ascomycota</taxon>
        <taxon>Pezizomycotina</taxon>
        <taxon>Eurotiomycetes</taxon>
        <taxon>Eurotiomycetidae</taxon>
        <taxon>Eurotiales</taxon>
        <taxon>Aspergillaceae</taxon>
        <taxon>Penicillium</taxon>
    </lineage>
</organism>
<feature type="compositionally biased region" description="Basic and acidic residues" evidence="2">
    <location>
        <begin position="1"/>
        <end position="11"/>
    </location>
</feature>
<dbReference type="Pfam" id="PF00098">
    <property type="entry name" value="zf-CCHC"/>
    <property type="match status" value="11"/>
</dbReference>
<evidence type="ECO:0000313" key="4">
    <source>
        <dbReference type="EMBL" id="OKO92711.1"/>
    </source>
</evidence>
<evidence type="ECO:0000259" key="3">
    <source>
        <dbReference type="PROSITE" id="PS50158"/>
    </source>
</evidence>
<accession>A0A1Q5SXG1</accession>
<dbReference type="PROSITE" id="PS50158">
    <property type="entry name" value="ZF_CCHC"/>
    <property type="match status" value="12"/>
</dbReference>
<dbReference type="GO" id="GO:0003676">
    <property type="term" value="F:nucleic acid binding"/>
    <property type="evidence" value="ECO:0007669"/>
    <property type="project" value="InterPro"/>
</dbReference>
<name>A0A1Q5SXG1_9EURO</name>
<feature type="domain" description="CCHC-type" evidence="3">
    <location>
        <begin position="124"/>
        <end position="139"/>
    </location>
</feature>
<dbReference type="InterPro" id="IPR051714">
    <property type="entry name" value="Znf_CCHC_NABP"/>
</dbReference>
<feature type="compositionally biased region" description="Basic and acidic residues" evidence="2">
    <location>
        <begin position="52"/>
        <end position="64"/>
    </location>
</feature>
<feature type="domain" description="CCHC-type" evidence="3">
    <location>
        <begin position="483"/>
        <end position="499"/>
    </location>
</feature>
<dbReference type="PANTHER" id="PTHR23002">
    <property type="entry name" value="ZINC FINGER CCHC DOMAIN CONTAINING PROTEIN"/>
    <property type="match status" value="1"/>
</dbReference>
<dbReference type="SMART" id="SM00343">
    <property type="entry name" value="ZnF_C2HC"/>
    <property type="match status" value="13"/>
</dbReference>
<feature type="region of interest" description="Disordered" evidence="2">
    <location>
        <begin position="1"/>
        <end position="73"/>
    </location>
</feature>
<protein>
    <submittedName>
        <fullName evidence="4">Cold shock protein 1</fullName>
    </submittedName>
</protein>
<dbReference type="SUPFAM" id="SSF57756">
    <property type="entry name" value="Retrovirus zinc finger-like domains"/>
    <property type="match status" value="6"/>
</dbReference>
<dbReference type="Gene3D" id="4.10.60.10">
    <property type="entry name" value="Zinc finger, CCHC-type"/>
    <property type="match status" value="8"/>
</dbReference>
<dbReference type="OrthoDB" id="8026949at2759"/>
<feature type="domain" description="CCHC-type" evidence="3">
    <location>
        <begin position="412"/>
        <end position="427"/>
    </location>
</feature>
<reference evidence="4 5" key="1">
    <citation type="submission" date="2016-10" db="EMBL/GenBank/DDBJ databases">
        <title>Genome sequence of the ascomycete fungus Penicillium subrubescens.</title>
        <authorList>
            <person name="De Vries R.P."/>
            <person name="Peng M."/>
            <person name="Dilokpimol A."/>
            <person name="Hilden K."/>
            <person name="Makela M.R."/>
            <person name="Grigoriev I."/>
            <person name="Riley R."/>
            <person name="Granchi Z."/>
        </authorList>
    </citation>
    <scope>NUCLEOTIDE SEQUENCE [LARGE SCALE GENOMIC DNA]</scope>
    <source>
        <strain evidence="4 5">CBS 132785</strain>
    </source>
</reference>
<dbReference type="InterPro" id="IPR036875">
    <property type="entry name" value="Znf_CCHC_sf"/>
</dbReference>
<dbReference type="InterPro" id="IPR001878">
    <property type="entry name" value="Znf_CCHC"/>
</dbReference>
<evidence type="ECO:0000256" key="2">
    <source>
        <dbReference type="SAM" id="MobiDB-lite"/>
    </source>
</evidence>
<evidence type="ECO:0000256" key="1">
    <source>
        <dbReference type="PROSITE-ProRule" id="PRU00047"/>
    </source>
</evidence>
<dbReference type="AlphaFoldDB" id="A0A1Q5SXG1"/>
<evidence type="ECO:0000313" key="5">
    <source>
        <dbReference type="Proteomes" id="UP000186955"/>
    </source>
</evidence>
<feature type="domain" description="CCHC-type" evidence="3">
    <location>
        <begin position="101"/>
        <end position="117"/>
    </location>
</feature>
<dbReference type="EMBL" id="MNBE01000740">
    <property type="protein sequence ID" value="OKO92711.1"/>
    <property type="molecule type" value="Genomic_DNA"/>
</dbReference>
<feature type="domain" description="CCHC-type" evidence="3">
    <location>
        <begin position="337"/>
        <end position="353"/>
    </location>
</feature>
<sequence>MSDVWERRSSTGDDEWDKPDSHSLQKGDADGWTTPLQAKGDDDGWGTPPEGDSNRENMDPHSTEFGDEPSPTPGEGGDFACRKCGETGHFARQCPNAEAQKCFNCDEPGHSKADCPNPPKPRACFNCGGEGHSKAECPNPAKPRACFNCGEEGHSKAECPNPRVFKGACRICSQEGHPASACPEKPADICKNCRQEGHLAKDCKENRKFDLGHIADRLPEEAWAMMKKASDEKDMDDFREAIQIYTKAVPEATYVDIEKKMRSEEFKTHLIALTKDREDIISLIDLQGQLDREYVVGYFFSDKPQRANHEERWPSDAEDNLERLANAGLPYDRQVIKCRNCGELGHGSRACKEDRVEIEKTEVKCNNCGTVGHRVRDCTEKRQSKYGCRNCGAEGHDARDCPEPRSAGDVECRRCNEVGHFAKDCPNQTERPPRTCRNCGSEDHIARECDQPPNPDLMVCRNCEKTGHAARGCPEPKDWSKVKCNRCGEMGHTVKRCPQPEETEDTGFGRADAEEASWGQADAGGQGDDVETVRQGIEESAIAENSFW</sequence>
<feature type="compositionally biased region" description="Basic and acidic residues" evidence="2">
    <location>
        <begin position="18"/>
        <end position="29"/>
    </location>
</feature>
<keyword evidence="5" id="KW-1185">Reference proteome</keyword>
<feature type="domain" description="CCHC-type" evidence="3">
    <location>
        <begin position="81"/>
        <end position="96"/>
    </location>
</feature>
<gene>
    <name evidence="4" type="ORF">PENSUB_12696</name>
</gene>
<feature type="domain" description="CCHC-type" evidence="3">
    <location>
        <begin position="190"/>
        <end position="205"/>
    </location>
</feature>